<evidence type="ECO:0000313" key="1">
    <source>
        <dbReference type="EMBL" id="SLN72111.1"/>
    </source>
</evidence>
<gene>
    <name evidence="1" type="ORF">OCH7691_03429</name>
</gene>
<name>A0A1Y5TTB8_9PROT</name>
<proteinExistence type="predicted"/>
<protein>
    <recommendedName>
        <fullName evidence="3">Cysteine dioxygenase type I</fullName>
    </recommendedName>
</protein>
<dbReference type="RefSeq" id="WP_085884774.1">
    <property type="nucleotide sequence ID" value="NZ_FWFR01000003.1"/>
</dbReference>
<dbReference type="InParanoid" id="A0A1Y5TTB8"/>
<sequence length="183" mass="20232">MTDITVRACAQAIVDAVERFGDDRNGLTAALRVPLGALARRDDLRDLGVPRQGNNVAFSSYLYFDGELSILLFEIPHDRAVPPHDHGVWEGFCVYRGKVRHSVYRRADDGTVDGFAELETVEESDMGPGDLSIVTPPADIHGFQALEEGSLGITVVNGVYKPERLYYQPEAKTYVVKTPNNPR</sequence>
<accession>A0A1Y5TTB8</accession>
<dbReference type="SUPFAM" id="SSF51182">
    <property type="entry name" value="RmlC-like cupins"/>
    <property type="match status" value="1"/>
</dbReference>
<dbReference type="InterPro" id="IPR014710">
    <property type="entry name" value="RmlC-like_jellyroll"/>
</dbReference>
<evidence type="ECO:0008006" key="3">
    <source>
        <dbReference type="Google" id="ProtNLM"/>
    </source>
</evidence>
<dbReference type="EMBL" id="FWFR01000003">
    <property type="protein sequence ID" value="SLN72111.1"/>
    <property type="molecule type" value="Genomic_DNA"/>
</dbReference>
<dbReference type="Proteomes" id="UP000193200">
    <property type="component" value="Unassembled WGS sequence"/>
</dbReference>
<dbReference type="Gene3D" id="2.60.120.10">
    <property type="entry name" value="Jelly Rolls"/>
    <property type="match status" value="1"/>
</dbReference>
<organism evidence="1 2">
    <name type="scientific">Oceanibacterium hippocampi</name>
    <dbReference type="NCBI Taxonomy" id="745714"/>
    <lineage>
        <taxon>Bacteria</taxon>
        <taxon>Pseudomonadati</taxon>
        <taxon>Pseudomonadota</taxon>
        <taxon>Alphaproteobacteria</taxon>
        <taxon>Sneathiellales</taxon>
        <taxon>Sneathiellaceae</taxon>
        <taxon>Oceanibacterium</taxon>
    </lineage>
</organism>
<evidence type="ECO:0000313" key="2">
    <source>
        <dbReference type="Proteomes" id="UP000193200"/>
    </source>
</evidence>
<reference evidence="1 2" key="1">
    <citation type="submission" date="2017-03" db="EMBL/GenBank/DDBJ databases">
        <authorList>
            <person name="Afonso C.L."/>
            <person name="Miller P.J."/>
            <person name="Scott M.A."/>
            <person name="Spackman E."/>
            <person name="Goraichik I."/>
            <person name="Dimitrov K.M."/>
            <person name="Suarez D.L."/>
            <person name="Swayne D.E."/>
        </authorList>
    </citation>
    <scope>NUCLEOTIDE SEQUENCE [LARGE SCALE GENOMIC DNA]</scope>
    <source>
        <strain evidence="1 2">CECT 7691</strain>
    </source>
</reference>
<dbReference type="AlphaFoldDB" id="A0A1Y5TTB8"/>
<dbReference type="OrthoDB" id="7059163at2"/>
<keyword evidence="2" id="KW-1185">Reference proteome</keyword>
<dbReference type="InterPro" id="IPR011051">
    <property type="entry name" value="RmlC_Cupin_sf"/>
</dbReference>